<dbReference type="EMBL" id="DUZY01000005">
    <property type="protein sequence ID" value="DAD41285.1"/>
    <property type="molecule type" value="Genomic_DNA"/>
</dbReference>
<evidence type="ECO:0000313" key="1">
    <source>
        <dbReference type="EMBL" id="DAD41285.1"/>
    </source>
</evidence>
<evidence type="ECO:0000313" key="2">
    <source>
        <dbReference type="Proteomes" id="UP000607653"/>
    </source>
</evidence>
<reference evidence="1 2" key="1">
    <citation type="journal article" date="2020" name="Mol. Biol. Evol.">
        <title>Distinct Expression and Methylation Patterns for Genes with Different Fates following a Single Whole-Genome Duplication in Flowering Plants.</title>
        <authorList>
            <person name="Shi T."/>
            <person name="Rahmani R.S."/>
            <person name="Gugger P.F."/>
            <person name="Wang M."/>
            <person name="Li H."/>
            <person name="Zhang Y."/>
            <person name="Li Z."/>
            <person name="Wang Q."/>
            <person name="Van de Peer Y."/>
            <person name="Marchal K."/>
            <person name="Chen J."/>
        </authorList>
    </citation>
    <scope>NUCLEOTIDE SEQUENCE [LARGE SCALE GENOMIC DNA]</scope>
    <source>
        <tissue evidence="1">Leaf</tissue>
    </source>
</reference>
<keyword evidence="2" id="KW-1185">Reference proteome</keyword>
<gene>
    <name evidence="1" type="ORF">HUJ06_015608</name>
</gene>
<protein>
    <submittedName>
        <fullName evidence="1">Uncharacterized protein</fullName>
    </submittedName>
</protein>
<dbReference type="AlphaFoldDB" id="A0A822ZCY7"/>
<name>A0A822ZCY7_NELNU</name>
<organism evidence="1 2">
    <name type="scientific">Nelumbo nucifera</name>
    <name type="common">Sacred lotus</name>
    <dbReference type="NCBI Taxonomy" id="4432"/>
    <lineage>
        <taxon>Eukaryota</taxon>
        <taxon>Viridiplantae</taxon>
        <taxon>Streptophyta</taxon>
        <taxon>Embryophyta</taxon>
        <taxon>Tracheophyta</taxon>
        <taxon>Spermatophyta</taxon>
        <taxon>Magnoliopsida</taxon>
        <taxon>Proteales</taxon>
        <taxon>Nelumbonaceae</taxon>
        <taxon>Nelumbo</taxon>
    </lineage>
</organism>
<comment type="caution">
    <text evidence="1">The sequence shown here is derived from an EMBL/GenBank/DDBJ whole genome shotgun (WGS) entry which is preliminary data.</text>
</comment>
<proteinExistence type="predicted"/>
<accession>A0A822ZCY7</accession>
<sequence>MLPSTGVQRRTTSKIRLCRWCWIELAKWEVPIAGLYSKAVPITIPGISNLWPPTPSTITPSRTACPTLLAIVPPSSLSQSSIFADDASFVFQQETLLDIHCF</sequence>
<dbReference type="Proteomes" id="UP000607653">
    <property type="component" value="Unassembled WGS sequence"/>
</dbReference>